<keyword evidence="4 7" id="KW-0833">Ubl conjugation pathway</keyword>
<evidence type="ECO:0000256" key="6">
    <source>
        <dbReference type="ARBA" id="ARBA00022807"/>
    </source>
</evidence>
<evidence type="ECO:0000256" key="1">
    <source>
        <dbReference type="ARBA" id="ARBA00000707"/>
    </source>
</evidence>
<keyword evidence="5 7" id="KW-0378">Hydrolase</keyword>
<keyword evidence="6 7" id="KW-0788">Thiol protease</keyword>
<feature type="active site" description="Proton donor" evidence="7">
    <location>
        <position position="185"/>
    </location>
</feature>
<evidence type="ECO:0000313" key="10">
    <source>
        <dbReference type="EMBL" id="KAJ1917942.1"/>
    </source>
</evidence>
<dbReference type="PRINTS" id="PR00707">
    <property type="entry name" value="UBCTHYDRLASE"/>
</dbReference>
<comment type="caution">
    <text evidence="10">The sequence shown here is derived from an EMBL/GenBank/DDBJ whole genome shotgun (WGS) entry which is preliminary data.</text>
</comment>
<dbReference type="OrthoDB" id="427186at2759"/>
<dbReference type="AlphaFoldDB" id="A0A9W8A4A9"/>
<dbReference type="GO" id="GO:0006511">
    <property type="term" value="P:ubiquitin-dependent protein catabolic process"/>
    <property type="evidence" value="ECO:0007669"/>
    <property type="project" value="UniProtKB-UniRule"/>
</dbReference>
<organism evidence="10 11">
    <name type="scientific">Tieghemiomyces parasiticus</name>
    <dbReference type="NCBI Taxonomy" id="78921"/>
    <lineage>
        <taxon>Eukaryota</taxon>
        <taxon>Fungi</taxon>
        <taxon>Fungi incertae sedis</taxon>
        <taxon>Zoopagomycota</taxon>
        <taxon>Kickxellomycotina</taxon>
        <taxon>Dimargaritomycetes</taxon>
        <taxon>Dimargaritales</taxon>
        <taxon>Dimargaritaceae</taxon>
        <taxon>Tieghemiomyces</taxon>
    </lineage>
</organism>
<keyword evidence="11" id="KW-1185">Reference proteome</keyword>
<name>A0A9W8A4A9_9FUNG</name>
<reference evidence="10" key="1">
    <citation type="submission" date="2022-07" db="EMBL/GenBank/DDBJ databases">
        <title>Phylogenomic reconstructions and comparative analyses of Kickxellomycotina fungi.</title>
        <authorList>
            <person name="Reynolds N.K."/>
            <person name="Stajich J.E."/>
            <person name="Barry K."/>
            <person name="Grigoriev I.V."/>
            <person name="Crous P."/>
            <person name="Smith M.E."/>
        </authorList>
    </citation>
    <scope>NUCLEOTIDE SEQUENCE</scope>
    <source>
        <strain evidence="10">RSA 861</strain>
    </source>
</reference>
<evidence type="ECO:0000259" key="9">
    <source>
        <dbReference type="PROSITE" id="PS52048"/>
    </source>
</evidence>
<dbReference type="GO" id="GO:0016579">
    <property type="term" value="P:protein deubiquitination"/>
    <property type="evidence" value="ECO:0007669"/>
    <property type="project" value="TreeGrafter"/>
</dbReference>
<protein>
    <recommendedName>
        <fullName evidence="8">Ubiquitin carboxyl-terminal hydrolase</fullName>
        <ecNumber evidence="8">3.4.19.12</ecNumber>
    </recommendedName>
</protein>
<evidence type="ECO:0000256" key="3">
    <source>
        <dbReference type="ARBA" id="ARBA00022670"/>
    </source>
</evidence>
<dbReference type="Pfam" id="PF01088">
    <property type="entry name" value="Peptidase_C12"/>
    <property type="match status" value="1"/>
</dbReference>
<evidence type="ECO:0000256" key="5">
    <source>
        <dbReference type="ARBA" id="ARBA00022801"/>
    </source>
</evidence>
<dbReference type="EC" id="3.4.19.12" evidence="8"/>
<dbReference type="PANTHER" id="PTHR10589:SF17">
    <property type="entry name" value="UBIQUITIN CARBOXYL-TERMINAL HYDROLASE"/>
    <property type="match status" value="1"/>
</dbReference>
<evidence type="ECO:0000313" key="11">
    <source>
        <dbReference type="Proteomes" id="UP001150569"/>
    </source>
</evidence>
<keyword evidence="3 7" id="KW-0645">Protease</keyword>
<dbReference type="PROSITE" id="PS52048">
    <property type="entry name" value="UCH_DOMAIN"/>
    <property type="match status" value="1"/>
</dbReference>
<gene>
    <name evidence="10" type="primary">UCHL3_2</name>
    <name evidence="10" type="ORF">IWQ60_007628</name>
</gene>
<evidence type="ECO:0000256" key="8">
    <source>
        <dbReference type="RuleBase" id="RU361215"/>
    </source>
</evidence>
<comment type="similarity">
    <text evidence="2 7 8">Belongs to the peptidase C12 family.</text>
</comment>
<sequence length="248" mass="27110">MDLTPSMASPNLTAPTDKKVRWVPLESNPEVMTRLLHCLGVPDTWAFSDVYGLDPELLGFVPQPVQALILLFPISPAYEERYHREQDALPANPPLDPAGPFFIRQTIGNACGTMAVLHAVANLREKLQVNPDGPLARFVAETQELDPMRRARVLEQASDIAEAHRDSANAGQTAAPAADAHIDLHFVCLVRHGDRLFELDGRKKAPVDHGPSAADSFLTDAARVAREFMKADPDNLQFSVVSLGPVPE</sequence>
<evidence type="ECO:0000256" key="2">
    <source>
        <dbReference type="ARBA" id="ARBA00009326"/>
    </source>
</evidence>
<dbReference type="SUPFAM" id="SSF54001">
    <property type="entry name" value="Cysteine proteinases"/>
    <property type="match status" value="1"/>
</dbReference>
<dbReference type="InterPro" id="IPR057254">
    <property type="entry name" value="UCH_AS"/>
</dbReference>
<feature type="active site" description="Nucleophile" evidence="7">
    <location>
        <position position="111"/>
    </location>
</feature>
<proteinExistence type="inferred from homology"/>
<dbReference type="InterPro" id="IPR038765">
    <property type="entry name" value="Papain-like_cys_pep_sf"/>
</dbReference>
<dbReference type="GO" id="GO:0005737">
    <property type="term" value="C:cytoplasm"/>
    <property type="evidence" value="ECO:0007669"/>
    <property type="project" value="TreeGrafter"/>
</dbReference>
<dbReference type="FunFam" id="3.40.532.10:FF:000006">
    <property type="entry name" value="Ubiquitin carboxyl-terminal hydrolase"/>
    <property type="match status" value="1"/>
</dbReference>
<dbReference type="PANTHER" id="PTHR10589">
    <property type="entry name" value="UBIQUITIN CARBOXYL-TERMINAL HYDROLASE"/>
    <property type="match status" value="1"/>
</dbReference>
<dbReference type="EMBL" id="JANBPT010000522">
    <property type="protein sequence ID" value="KAJ1917942.1"/>
    <property type="molecule type" value="Genomic_DNA"/>
</dbReference>
<dbReference type="PROSITE" id="PS00140">
    <property type="entry name" value="UCH_1"/>
    <property type="match status" value="1"/>
</dbReference>
<feature type="site" description="Important for enzyme activity" evidence="7">
    <location>
        <position position="200"/>
    </location>
</feature>
<evidence type="ECO:0000256" key="4">
    <source>
        <dbReference type="ARBA" id="ARBA00022786"/>
    </source>
</evidence>
<dbReference type="Proteomes" id="UP001150569">
    <property type="component" value="Unassembled WGS sequence"/>
</dbReference>
<dbReference type="CDD" id="cd09616">
    <property type="entry name" value="Peptidase_C12_UCH_L1_L3"/>
    <property type="match status" value="1"/>
</dbReference>
<comment type="catalytic activity">
    <reaction evidence="1 7 8">
        <text>Thiol-dependent hydrolysis of ester, thioester, amide, peptide and isopeptide bonds formed by the C-terminal Gly of ubiquitin (a 76-residue protein attached to proteins as an intracellular targeting signal).</text>
        <dbReference type="EC" id="3.4.19.12"/>
    </reaction>
</comment>
<accession>A0A9W8A4A9</accession>
<dbReference type="InterPro" id="IPR036959">
    <property type="entry name" value="Peptidase_C12_UCH_sf"/>
</dbReference>
<feature type="domain" description="UCH catalytic" evidence="9">
    <location>
        <begin position="21"/>
        <end position="245"/>
    </location>
</feature>
<dbReference type="InterPro" id="IPR001578">
    <property type="entry name" value="Peptidase_C12_UCH"/>
</dbReference>
<feature type="site" description="Transition state stabilizer" evidence="7">
    <location>
        <position position="105"/>
    </location>
</feature>
<dbReference type="GO" id="GO:0004843">
    <property type="term" value="F:cysteine-type deubiquitinase activity"/>
    <property type="evidence" value="ECO:0007669"/>
    <property type="project" value="UniProtKB-UniRule"/>
</dbReference>
<dbReference type="Gene3D" id="3.40.532.10">
    <property type="entry name" value="Peptidase C12, ubiquitin carboxyl-terminal hydrolase"/>
    <property type="match status" value="1"/>
</dbReference>
<evidence type="ECO:0000256" key="7">
    <source>
        <dbReference type="PROSITE-ProRule" id="PRU01393"/>
    </source>
</evidence>